<dbReference type="GeneID" id="62696356"/>
<dbReference type="KEGG" id="csci:HDCHBGLK_02152"/>
<accession>A0A494WSB8</accession>
<gene>
    <name evidence="2" type="ORF">HDCHBGLK_02152</name>
</gene>
<reference evidence="2 3" key="1">
    <citation type="journal article" date="2019" name="Appl. Environ. Microbiol.">
        <title>Clostridium scindens ATCC 35704: integration of nutritional requirements, the complete genome sequence, and global transcriptional responses to bile acids.</title>
        <authorList>
            <person name="Devendran S."/>
            <person name="Shrestha R."/>
            <person name="Alves J.M.P."/>
            <person name="Wolf P.G."/>
            <person name="Ly L."/>
            <person name="Hernandez A.G."/>
            <person name="Mendez-Garcia C."/>
            <person name="Inboden A."/>
            <person name="Wiley J."/>
            <person name="Paul O."/>
            <person name="Allen A."/>
            <person name="Springer E."/>
            <person name="Wright C.L."/>
            <person name="Fields C.J."/>
            <person name="Daniel S.L."/>
            <person name="Ridlon J.M."/>
        </authorList>
    </citation>
    <scope>NUCLEOTIDE SEQUENCE [LARGE SCALE GENOMIC DNA]</scope>
    <source>
        <strain evidence="2 3">ATCC 35704</strain>
    </source>
</reference>
<keyword evidence="1" id="KW-0732">Signal</keyword>
<dbReference type="PROSITE" id="PS51257">
    <property type="entry name" value="PROKAR_LIPOPROTEIN"/>
    <property type="match status" value="1"/>
</dbReference>
<sequence length="362" mass="40024">MKKKIILSAAFLLSMLFLAGCGKDSADKYVGEEITSMKKEKADCFAAVLEDGIAKSNQEYVLQFPEELKEPYQKFLQECFKTIEFEVASAKKGDDGNYKVDVTYTPLNVGETLKSSDSEKANALKSSDLTAETSALLESDAKILADKPKYQAEVISTLEVKKDGDSFAISNDSLKAFLSQALYDCMEPYNAVCEILDVQNFMQSYLDASFKGEVEQFAKHTNRTEEEALAWYETETFDPPSDLGEAYVQRYKDALKNIMKQCQYTTGIPKKDAGGFNYTMDVTVVPNNSLIDAMNEFQQGTYYSIDEVSAGLVATLEKYAAAPTFGEETTVNVPVNFNSLISAGEDNADLTNLSLLILPTPE</sequence>
<dbReference type="RefSeq" id="WP_009248704.1">
    <property type="nucleotide sequence ID" value="NZ_CP036170.1"/>
</dbReference>
<feature type="signal peptide" evidence="1">
    <location>
        <begin position="1"/>
        <end position="19"/>
    </location>
</feature>
<keyword evidence="3" id="KW-1185">Reference proteome</keyword>
<dbReference type="Proteomes" id="UP000289664">
    <property type="component" value="Chromosome"/>
</dbReference>
<dbReference type="OrthoDB" id="2037290at2"/>
<feature type="chain" id="PRO_5038348377" description="DUF5105 domain-containing protein" evidence="1">
    <location>
        <begin position="20"/>
        <end position="362"/>
    </location>
</feature>
<evidence type="ECO:0000313" key="3">
    <source>
        <dbReference type="Proteomes" id="UP000289664"/>
    </source>
</evidence>
<dbReference type="AlphaFoldDB" id="A0A494WSB8"/>
<evidence type="ECO:0000313" key="2">
    <source>
        <dbReference type="EMBL" id="QBF74750.1"/>
    </source>
</evidence>
<proteinExistence type="predicted"/>
<protein>
    <recommendedName>
        <fullName evidence="4">DUF5105 domain-containing protein</fullName>
    </recommendedName>
</protein>
<evidence type="ECO:0000256" key="1">
    <source>
        <dbReference type="SAM" id="SignalP"/>
    </source>
</evidence>
<dbReference type="EMBL" id="CP036170">
    <property type="protein sequence ID" value="QBF74750.1"/>
    <property type="molecule type" value="Genomic_DNA"/>
</dbReference>
<organism evidence="2 3">
    <name type="scientific">Clostridium scindens (strain ATCC 35704 / DSM 5676 / VPI 13733 / 19)</name>
    <dbReference type="NCBI Taxonomy" id="411468"/>
    <lineage>
        <taxon>Bacteria</taxon>
        <taxon>Bacillati</taxon>
        <taxon>Bacillota</taxon>
        <taxon>Clostridia</taxon>
        <taxon>Lachnospirales</taxon>
        <taxon>Lachnospiraceae</taxon>
    </lineage>
</organism>
<name>A0A494WSB8_CLOS5</name>
<evidence type="ECO:0008006" key="4">
    <source>
        <dbReference type="Google" id="ProtNLM"/>
    </source>
</evidence>